<protein>
    <submittedName>
        <fullName evidence="2">Uncharacterized protein</fullName>
    </submittedName>
</protein>
<keyword evidence="3" id="KW-1185">Reference proteome</keyword>
<feature type="region of interest" description="Disordered" evidence="1">
    <location>
        <begin position="24"/>
        <end position="59"/>
    </location>
</feature>
<name>A0ABP9UVB8_9BACT</name>
<accession>A0ABP9UVB8</accession>
<evidence type="ECO:0000313" key="2">
    <source>
        <dbReference type="EMBL" id="GAA5494403.1"/>
    </source>
</evidence>
<reference evidence="2 3" key="1">
    <citation type="submission" date="2024-02" db="EMBL/GenBank/DDBJ databases">
        <title>Rubritalea halochordaticola NBRC 107102.</title>
        <authorList>
            <person name="Ichikawa N."/>
            <person name="Katano-Makiyama Y."/>
            <person name="Hidaka K."/>
        </authorList>
    </citation>
    <scope>NUCLEOTIDE SEQUENCE [LARGE SCALE GENOMIC DNA]</scope>
    <source>
        <strain evidence="2 3">NBRC 107102</strain>
    </source>
</reference>
<proteinExistence type="predicted"/>
<sequence length="59" mass="6797">MSLSFLDFRFTDILPFSGAGLTTGVRQPDTEYAESNKYESRKHMNRNMNNCSYVNPEES</sequence>
<gene>
    <name evidence="2" type="ORF">Rhal01_00564</name>
</gene>
<dbReference type="EMBL" id="BAABRL010000002">
    <property type="protein sequence ID" value="GAA5494403.1"/>
    <property type="molecule type" value="Genomic_DNA"/>
</dbReference>
<evidence type="ECO:0000313" key="3">
    <source>
        <dbReference type="Proteomes" id="UP001424741"/>
    </source>
</evidence>
<comment type="caution">
    <text evidence="2">The sequence shown here is derived from an EMBL/GenBank/DDBJ whole genome shotgun (WGS) entry which is preliminary data.</text>
</comment>
<evidence type="ECO:0000256" key="1">
    <source>
        <dbReference type="SAM" id="MobiDB-lite"/>
    </source>
</evidence>
<dbReference type="Proteomes" id="UP001424741">
    <property type="component" value="Unassembled WGS sequence"/>
</dbReference>
<organism evidence="2 3">
    <name type="scientific">Rubritalea halochordaticola</name>
    <dbReference type="NCBI Taxonomy" id="714537"/>
    <lineage>
        <taxon>Bacteria</taxon>
        <taxon>Pseudomonadati</taxon>
        <taxon>Verrucomicrobiota</taxon>
        <taxon>Verrucomicrobiia</taxon>
        <taxon>Verrucomicrobiales</taxon>
        <taxon>Rubritaleaceae</taxon>
        <taxon>Rubritalea</taxon>
    </lineage>
</organism>